<evidence type="ECO:0000313" key="2">
    <source>
        <dbReference type="EMBL" id="RPD97969.1"/>
    </source>
</evidence>
<keyword evidence="1" id="KW-0812">Transmembrane</keyword>
<dbReference type="AlphaFoldDB" id="A0A3N4P2A7"/>
<reference evidence="2 3" key="1">
    <citation type="submission" date="2018-11" db="EMBL/GenBank/DDBJ databases">
        <title>Aureibaculum marinum gen. nov., sp. nov., a member of the family Flavobacteriaceae isolated from the Bohai Sea.</title>
        <authorList>
            <person name="Ji X."/>
        </authorList>
    </citation>
    <scope>NUCLEOTIDE SEQUENCE [LARGE SCALE GENOMIC DNA]</scope>
    <source>
        <strain evidence="2 3">BH-SD17</strain>
    </source>
</reference>
<keyword evidence="1" id="KW-1133">Transmembrane helix</keyword>
<dbReference type="Proteomes" id="UP000270856">
    <property type="component" value="Unassembled WGS sequence"/>
</dbReference>
<sequence length="86" mass="9768">MNILAETLGYIAIAAGFYAVSKKEMSGFRFWHLISSFFYVIYGILLESGPLVISGAIFCVIHVHHLRKLKKVKNNNFDNRNNKCTS</sequence>
<accession>A0A3N4P2A7</accession>
<gene>
    <name evidence="2" type="ORF">EGM88_07330</name>
</gene>
<keyword evidence="1" id="KW-0472">Membrane</keyword>
<dbReference type="OrthoDB" id="1447020at2"/>
<protein>
    <recommendedName>
        <fullName evidence="4">Uroporphyrinogen decarboxylase</fullName>
    </recommendedName>
</protein>
<evidence type="ECO:0000256" key="1">
    <source>
        <dbReference type="SAM" id="Phobius"/>
    </source>
</evidence>
<proteinExistence type="predicted"/>
<dbReference type="EMBL" id="RPFJ01000008">
    <property type="protein sequence ID" value="RPD97969.1"/>
    <property type="molecule type" value="Genomic_DNA"/>
</dbReference>
<keyword evidence="3" id="KW-1185">Reference proteome</keyword>
<evidence type="ECO:0000313" key="3">
    <source>
        <dbReference type="Proteomes" id="UP000270856"/>
    </source>
</evidence>
<name>A0A3N4P2A7_9FLAO</name>
<feature type="transmembrane region" description="Helical" evidence="1">
    <location>
        <begin position="37"/>
        <end position="63"/>
    </location>
</feature>
<evidence type="ECO:0008006" key="4">
    <source>
        <dbReference type="Google" id="ProtNLM"/>
    </source>
</evidence>
<organism evidence="2 3">
    <name type="scientific">Aureibaculum marinum</name>
    <dbReference type="NCBI Taxonomy" id="2487930"/>
    <lineage>
        <taxon>Bacteria</taxon>
        <taxon>Pseudomonadati</taxon>
        <taxon>Bacteroidota</taxon>
        <taxon>Flavobacteriia</taxon>
        <taxon>Flavobacteriales</taxon>
        <taxon>Flavobacteriaceae</taxon>
        <taxon>Aureibaculum</taxon>
    </lineage>
</organism>
<dbReference type="RefSeq" id="WP_123897328.1">
    <property type="nucleotide sequence ID" value="NZ_RPFJ01000008.1"/>
</dbReference>
<comment type="caution">
    <text evidence="2">The sequence shown here is derived from an EMBL/GenBank/DDBJ whole genome shotgun (WGS) entry which is preliminary data.</text>
</comment>